<proteinExistence type="predicted"/>
<dbReference type="InterPro" id="IPR034154">
    <property type="entry name" value="TOPRIM_DnaG/twinkle"/>
</dbReference>
<name>A0ABP0QXV4_9DINO</name>
<evidence type="ECO:0000313" key="2">
    <source>
        <dbReference type="EMBL" id="CAK9092230.1"/>
    </source>
</evidence>
<keyword evidence="3" id="KW-1185">Reference proteome</keyword>
<organism evidence="2 3">
    <name type="scientific">Durusdinium trenchii</name>
    <dbReference type="NCBI Taxonomy" id="1381693"/>
    <lineage>
        <taxon>Eukaryota</taxon>
        <taxon>Sar</taxon>
        <taxon>Alveolata</taxon>
        <taxon>Dinophyceae</taxon>
        <taxon>Suessiales</taxon>
        <taxon>Symbiodiniaceae</taxon>
        <taxon>Durusdinium</taxon>
    </lineage>
</organism>
<evidence type="ECO:0000313" key="3">
    <source>
        <dbReference type="Proteomes" id="UP001642464"/>
    </source>
</evidence>
<dbReference type="EMBL" id="CAXAMM010040284">
    <property type="protein sequence ID" value="CAK9092230.1"/>
    <property type="molecule type" value="Genomic_DNA"/>
</dbReference>
<dbReference type="CDD" id="cd01029">
    <property type="entry name" value="TOPRIM_primases"/>
    <property type="match status" value="1"/>
</dbReference>
<protein>
    <recommendedName>
        <fullName evidence="4">Toprim domain-containing protein</fullName>
    </recommendedName>
</protein>
<evidence type="ECO:0000313" key="1">
    <source>
        <dbReference type="EMBL" id="CAK8998124.1"/>
    </source>
</evidence>
<accession>A0ABP0QXV4</accession>
<gene>
    <name evidence="2" type="ORF">SCF082_LOCUS43412</name>
    <name evidence="1" type="ORF">SCF082_LOCUS5496</name>
</gene>
<dbReference type="EMBL" id="CAXAMM010002997">
    <property type="protein sequence ID" value="CAK8998124.1"/>
    <property type="molecule type" value="Genomic_DNA"/>
</dbReference>
<feature type="non-terminal residue" evidence="2">
    <location>
        <position position="1"/>
    </location>
</feature>
<reference evidence="2 3" key="1">
    <citation type="submission" date="2024-02" db="EMBL/GenBank/DDBJ databases">
        <authorList>
            <person name="Chen Y."/>
            <person name="Shah S."/>
            <person name="Dougan E. K."/>
            <person name="Thang M."/>
            <person name="Chan C."/>
        </authorList>
    </citation>
    <scope>NUCLEOTIDE SEQUENCE [LARGE SCALE GENOMIC DNA]</scope>
</reference>
<sequence length="352" mass="38434">ETGWIHGVDEDIESKRLPKDEAPKLSVEQLTRIAVRMYEHERAARTRENLAESLGVSLSSLDLLRVGYGMDRWGREFASFPARDERGRVVGIVRRYPDGKKLSWEGGSTGLFYERGWHKRTGPVLIVEGASDVAACISAGLPAIGRPSNTGGVDRIAAMLKRHNRRAVVIGEDDEDPSKRGQTQHCPEDCTGCLKCYPGKVGVLSYSREGSCYGVCNGDLAIDFTQSTPAKVVVIDGVRYVPEVAFAVKPDGFHTDEDHPHPHDIVARLVPDTGAERALRLLRELNDKLEAGVHLSLSWCVTVWECELHEDDGSVDLGEKSPRSVFVACEPTPLAAVEAAAKALGVELGEGE</sequence>
<comment type="caution">
    <text evidence="2">The sequence shown here is derived from an EMBL/GenBank/DDBJ whole genome shotgun (WGS) entry which is preliminary data.</text>
</comment>
<dbReference type="Proteomes" id="UP001642464">
    <property type="component" value="Unassembled WGS sequence"/>
</dbReference>
<dbReference type="SUPFAM" id="SSF56731">
    <property type="entry name" value="DNA primase core"/>
    <property type="match status" value="1"/>
</dbReference>
<evidence type="ECO:0008006" key="4">
    <source>
        <dbReference type="Google" id="ProtNLM"/>
    </source>
</evidence>